<organism evidence="2 3">
    <name type="scientific">Flavobacterium magnum</name>
    <dbReference type="NCBI Taxonomy" id="2162713"/>
    <lineage>
        <taxon>Bacteria</taxon>
        <taxon>Pseudomonadati</taxon>
        <taxon>Bacteroidota</taxon>
        <taxon>Flavobacteriia</taxon>
        <taxon>Flavobacteriales</taxon>
        <taxon>Flavobacteriaceae</taxon>
        <taxon>Flavobacterium</taxon>
    </lineage>
</organism>
<evidence type="ECO:0000313" key="2">
    <source>
        <dbReference type="EMBL" id="AWA30946.1"/>
    </source>
</evidence>
<feature type="signal peptide" evidence="1">
    <location>
        <begin position="1"/>
        <end position="21"/>
    </location>
</feature>
<keyword evidence="1" id="KW-0732">Signal</keyword>
<protein>
    <recommendedName>
        <fullName evidence="4">Tetratricopeptide repeat protein</fullName>
    </recommendedName>
</protein>
<name>A0A2S0RH11_9FLAO</name>
<reference evidence="2 3" key="1">
    <citation type="submission" date="2018-04" db="EMBL/GenBank/DDBJ databases">
        <title>Genome sequencing of Flavobacterium sp. HYN0048.</title>
        <authorList>
            <person name="Yi H."/>
            <person name="Baek C."/>
        </authorList>
    </citation>
    <scope>NUCLEOTIDE SEQUENCE [LARGE SCALE GENOMIC DNA]</scope>
    <source>
        <strain evidence="2 3">HYN0048</strain>
    </source>
</reference>
<evidence type="ECO:0000256" key="1">
    <source>
        <dbReference type="SAM" id="SignalP"/>
    </source>
</evidence>
<proteinExistence type="predicted"/>
<accession>A0A2S0RH11</accession>
<dbReference type="Proteomes" id="UP000244193">
    <property type="component" value="Chromosome"/>
</dbReference>
<dbReference type="EMBL" id="CP028811">
    <property type="protein sequence ID" value="AWA30946.1"/>
    <property type="molecule type" value="Genomic_DNA"/>
</dbReference>
<gene>
    <name evidence="2" type="ORF">HYN48_13150</name>
</gene>
<evidence type="ECO:0008006" key="4">
    <source>
        <dbReference type="Google" id="ProtNLM"/>
    </source>
</evidence>
<feature type="chain" id="PRO_5015397295" description="Tetratricopeptide repeat protein" evidence="1">
    <location>
        <begin position="22"/>
        <end position="189"/>
    </location>
</feature>
<dbReference type="AlphaFoldDB" id="A0A2S0RH11"/>
<dbReference type="KEGG" id="fmg:HYN48_13150"/>
<evidence type="ECO:0000313" key="3">
    <source>
        <dbReference type="Proteomes" id="UP000244193"/>
    </source>
</evidence>
<sequence>MTNMKIILSAFVILFSSISFGQNDLLNTPEKLWAKVNSESYNKLLDSLNTYYDETRNDIKLHDSIKKEELKSLAICDQLIQEFPGSDLVFDAMYRKALITYEYLNIDIAQEFFFKVVNFNTTKTAYKRKAYRFLASIEIDKSNYNQAILYLDESSKYKVTYFCGNEWDTDTRQLRNMYTICFDGLCEKR</sequence>
<keyword evidence="3" id="KW-1185">Reference proteome</keyword>